<comment type="pathway">
    <text evidence="2">Protein modification; protein glycosylation.</text>
</comment>
<keyword evidence="7 16" id="KW-0808">Transferase</keyword>
<evidence type="ECO:0000256" key="4">
    <source>
        <dbReference type="ARBA" id="ARBA00011967"/>
    </source>
</evidence>
<comment type="function">
    <text evidence="13">Dol-P-Glc:Glc(2)Man(9)GlcNAc(2)-PP-Dol alpha-1,2-glucosyltransferase that operates in the biosynthetic pathway of dolichol-linked oligosaccharides, the glycan precursors employed in protein asparagine (N)-glycosylation. The assembly of dolichol-linked oligosaccharides begins on the cytosolic side of the endoplasmic reticulum membrane and finishes in its lumen. The sequential addition of sugars to dolichol pyrophosphate produces dolichol-linked oligosaccharides containing fourteen sugars, including two GlcNAcs, nine mannoses and three glucoses. Once assembled, the oligosaccharide is transferred from the lipid to nascent proteins by oligosaccharyltransferases. In the lumen of the endoplasmic reticulum, adds the third and last glucose residue from dolichyl phosphate glucose (Dol-P-Glc) onto the lipid-linked oligosaccharide intermediate Glc(2)Man(9)GlcNAc(2)-PP-Dol to produce Glc(3)Man(9)GlcNAc(2)-PP-Dol.</text>
</comment>
<evidence type="ECO:0000313" key="17">
    <source>
        <dbReference type="Proteomes" id="UP000076738"/>
    </source>
</evidence>
<comment type="catalytic activity">
    <reaction evidence="14">
        <text>an alpha-D-Glc-(1-&gt;3)-alpha-D-Glc-(1-&gt;3)-alpha-D-Man-(1-&gt;2)-alpha-D-Man-(1-&gt;2)-alpha-D-Man-(1-&gt;3)-[alpha-D-Man-(1-&gt;2)-alpha-D-Man-(1-&gt;3)-[alpha-D-Man-(1-&gt;2)-alpha-D-Man-(1-&gt;6)]-alpha-D-Man-(1-&gt;6)]-beta-D-Man-(1-&gt;4)-beta-D-GlcNAc-(1-&gt;4)-alpha-D-GlcNAc-diphospho-di-trans,poly-cis-dolichol + a di-trans,poly-cis-dolichyl beta-D-glucosyl phosphate = a alpha-D-Glc-(1-&gt;2)-alpha-D-Glc-(1-&gt;3)-alpha-D-Glc-(1-&gt;3)-alpha-D-Man-(1-&gt;2)-alpha-D-Man-(1-&gt;2)-alpha-D-Man-(1-&gt;3)-[alpha-D-Man-(1-&gt;2)-alpha-D-Man-(1-&gt;3)-[alpha-D-Man-(1-&gt;2)-alpha-D-Man-(1-&gt;6)]-alpha-D-Man-(1-&gt;6)]-beta-D-Man-(1-&gt;4)-beta-D-GlcNAc-(1-&gt;4)-alpha-D-GlcNAc-diphospho-di-trans,poly-cis-dolichol + a di-trans,poly-cis-dolichyl phosphate + H(+)</text>
        <dbReference type="Rhea" id="RHEA:29543"/>
        <dbReference type="Rhea" id="RHEA-COMP:19498"/>
        <dbReference type="Rhea" id="RHEA-COMP:19502"/>
        <dbReference type="Rhea" id="RHEA-COMP:19512"/>
        <dbReference type="Rhea" id="RHEA-COMP:19522"/>
        <dbReference type="ChEBI" id="CHEBI:15378"/>
        <dbReference type="ChEBI" id="CHEBI:57525"/>
        <dbReference type="ChEBI" id="CHEBI:57683"/>
        <dbReference type="ChEBI" id="CHEBI:132522"/>
        <dbReference type="ChEBI" id="CHEBI:132523"/>
        <dbReference type="EC" id="2.4.1.256"/>
    </reaction>
    <physiologicalReaction direction="left-to-right" evidence="14">
        <dbReference type="Rhea" id="RHEA:29544"/>
    </physiologicalReaction>
</comment>
<keyword evidence="17" id="KW-1185">Reference proteome</keyword>
<sequence>MPRPPGRAVACPPSTTILLARLQHVRPQAHHPPGLYLLSLLLSKLFAMKCTLPLLRFHYTLLSLLLPPLLSHLLPLLKPPPRDEPPRTVMATLSPGWETMVLGAMPVAWFVGFLYYTDLGAVVCALRAVVAARRGKSGWAALLRAVVCTFRQTNIIWLVYAASLQAFEAIHRPAPSQRGTSTAGTVHLVDPALAIADVPMLLRSLQSLMLTALSRLPELLVALWPYHGPAAGFALGDRANHVPMPHLLFPYFTVLATALMAPVLLAGRLGVVQLAKVLRTVLLGAMRFFTIAHPSVLSDNRHYTFYIWQRVISPHPLAPYLYAPCTSPASGCGACGSGTSPSCPSSLHPPDPRADAAVGTEVLHRTLPATPEPAGEQRPWGSGRGCVVRANKCGYDVCIPGEAI</sequence>
<evidence type="ECO:0000256" key="13">
    <source>
        <dbReference type="ARBA" id="ARBA00044727"/>
    </source>
</evidence>
<keyword evidence="6" id="KW-0328">Glycosyltransferase</keyword>
<evidence type="ECO:0000256" key="15">
    <source>
        <dbReference type="SAM" id="Phobius"/>
    </source>
</evidence>
<feature type="transmembrane region" description="Helical" evidence="15">
    <location>
        <begin position="59"/>
        <end position="77"/>
    </location>
</feature>
<feature type="transmembrane region" description="Helical" evidence="15">
    <location>
        <begin position="107"/>
        <end position="130"/>
    </location>
</feature>
<dbReference type="InterPro" id="IPR016900">
    <property type="entry name" value="Alg10"/>
</dbReference>
<evidence type="ECO:0000256" key="1">
    <source>
        <dbReference type="ARBA" id="ARBA00004477"/>
    </source>
</evidence>
<proteinExistence type="inferred from homology"/>
<evidence type="ECO:0000256" key="11">
    <source>
        <dbReference type="ARBA" id="ARBA00023136"/>
    </source>
</evidence>
<dbReference type="PANTHER" id="PTHR12989">
    <property type="entry name" value="ALPHA-1,2-GLUCOSYLTRANSFERASE ALG10"/>
    <property type="match status" value="1"/>
</dbReference>
<evidence type="ECO:0000256" key="3">
    <source>
        <dbReference type="ARBA" id="ARBA00010600"/>
    </source>
</evidence>
<evidence type="ECO:0000256" key="2">
    <source>
        <dbReference type="ARBA" id="ARBA00004922"/>
    </source>
</evidence>
<protein>
    <recommendedName>
        <fullName evidence="5">Dol-P-Glc:Glc(2)Man(9)GlcNAc(2)-PP-Dol alpha-1,2-glucosyltransferase</fullName>
        <ecNumber evidence="4">2.4.1.256</ecNumber>
    </recommendedName>
    <alternativeName>
        <fullName evidence="12">Asparagine-linked glycosylation protein 10</fullName>
    </alternativeName>
</protein>
<dbReference type="GO" id="GO:0005789">
    <property type="term" value="C:endoplasmic reticulum membrane"/>
    <property type="evidence" value="ECO:0007669"/>
    <property type="project" value="UniProtKB-SubCell"/>
</dbReference>
<dbReference type="GO" id="GO:0006488">
    <property type="term" value="P:dolichol-linked oligosaccharide biosynthetic process"/>
    <property type="evidence" value="ECO:0007669"/>
    <property type="project" value="InterPro"/>
</dbReference>
<comment type="similarity">
    <text evidence="3">Belongs to the ALG10 glucosyltransferase family.</text>
</comment>
<evidence type="ECO:0000256" key="6">
    <source>
        <dbReference type="ARBA" id="ARBA00022676"/>
    </source>
</evidence>
<feature type="transmembrane region" description="Helical" evidence="15">
    <location>
        <begin position="247"/>
        <end position="266"/>
    </location>
</feature>
<evidence type="ECO:0000256" key="12">
    <source>
        <dbReference type="ARBA" id="ARBA00032069"/>
    </source>
</evidence>
<organism evidence="16 17">
    <name type="scientific">Calocera viscosa (strain TUFC12733)</name>
    <dbReference type="NCBI Taxonomy" id="1330018"/>
    <lineage>
        <taxon>Eukaryota</taxon>
        <taxon>Fungi</taxon>
        <taxon>Dikarya</taxon>
        <taxon>Basidiomycota</taxon>
        <taxon>Agaricomycotina</taxon>
        <taxon>Dacrymycetes</taxon>
        <taxon>Dacrymycetales</taxon>
        <taxon>Dacrymycetaceae</taxon>
        <taxon>Calocera</taxon>
    </lineage>
</organism>
<keyword evidence="10 15" id="KW-1133">Transmembrane helix</keyword>
<dbReference type="Pfam" id="PF04922">
    <property type="entry name" value="DIE2_ALG10"/>
    <property type="match status" value="1"/>
</dbReference>
<evidence type="ECO:0000256" key="8">
    <source>
        <dbReference type="ARBA" id="ARBA00022692"/>
    </source>
</evidence>
<dbReference type="STRING" id="1330018.A0A167KSP5"/>
<gene>
    <name evidence="16" type="ORF">CALVIDRAFT_599441</name>
</gene>
<dbReference type="AlphaFoldDB" id="A0A167KSP5"/>
<dbReference type="OrthoDB" id="4769at2759"/>
<keyword evidence="8 15" id="KW-0812">Transmembrane</keyword>
<keyword evidence="9" id="KW-0256">Endoplasmic reticulum</keyword>
<dbReference type="PANTHER" id="PTHR12989:SF10">
    <property type="entry name" value="DOL-P-GLC:GLC(2)MAN(9)GLCNAC(2)-PP-DOL ALPHA-1,2-GLUCOSYLTRANSFERASE-RELATED"/>
    <property type="match status" value="1"/>
</dbReference>
<evidence type="ECO:0000256" key="5">
    <source>
        <dbReference type="ARBA" id="ARBA00018512"/>
    </source>
</evidence>
<reference evidence="16 17" key="1">
    <citation type="journal article" date="2016" name="Mol. Biol. Evol.">
        <title>Comparative Genomics of Early-Diverging Mushroom-Forming Fungi Provides Insights into the Origins of Lignocellulose Decay Capabilities.</title>
        <authorList>
            <person name="Nagy L.G."/>
            <person name="Riley R."/>
            <person name="Tritt A."/>
            <person name="Adam C."/>
            <person name="Daum C."/>
            <person name="Floudas D."/>
            <person name="Sun H."/>
            <person name="Yadav J.S."/>
            <person name="Pangilinan J."/>
            <person name="Larsson K.H."/>
            <person name="Matsuura K."/>
            <person name="Barry K."/>
            <person name="Labutti K."/>
            <person name="Kuo R."/>
            <person name="Ohm R.A."/>
            <person name="Bhattacharya S.S."/>
            <person name="Shirouzu T."/>
            <person name="Yoshinaga Y."/>
            <person name="Martin F.M."/>
            <person name="Grigoriev I.V."/>
            <person name="Hibbett D.S."/>
        </authorList>
    </citation>
    <scope>NUCLEOTIDE SEQUENCE [LARGE SCALE GENOMIC DNA]</scope>
    <source>
        <strain evidence="16 17">TUFC12733</strain>
    </source>
</reference>
<evidence type="ECO:0000256" key="10">
    <source>
        <dbReference type="ARBA" id="ARBA00022989"/>
    </source>
</evidence>
<name>A0A167KSP5_CALVF</name>
<dbReference type="EMBL" id="KV417291">
    <property type="protein sequence ID" value="KZO94960.1"/>
    <property type="molecule type" value="Genomic_DNA"/>
</dbReference>
<evidence type="ECO:0000256" key="7">
    <source>
        <dbReference type="ARBA" id="ARBA00022679"/>
    </source>
</evidence>
<dbReference type="Proteomes" id="UP000076738">
    <property type="component" value="Unassembled WGS sequence"/>
</dbReference>
<accession>A0A167KSP5</accession>
<comment type="subcellular location">
    <subcellularLocation>
        <location evidence="1">Endoplasmic reticulum membrane</location>
        <topology evidence="1">Multi-pass membrane protein</topology>
    </subcellularLocation>
</comment>
<dbReference type="GO" id="GO:0106073">
    <property type="term" value="F:dolichyl pyrophosphate Glc2Man9GlcNAc2 alpha-1,2-glucosyltransferase activity"/>
    <property type="evidence" value="ECO:0007669"/>
    <property type="project" value="UniProtKB-EC"/>
</dbReference>
<dbReference type="EC" id="2.4.1.256" evidence="4"/>
<evidence type="ECO:0000256" key="9">
    <source>
        <dbReference type="ARBA" id="ARBA00022824"/>
    </source>
</evidence>
<keyword evidence="11 15" id="KW-0472">Membrane</keyword>
<evidence type="ECO:0000313" key="16">
    <source>
        <dbReference type="EMBL" id="KZO94960.1"/>
    </source>
</evidence>
<evidence type="ECO:0000256" key="14">
    <source>
        <dbReference type="ARBA" id="ARBA00048064"/>
    </source>
</evidence>